<reference evidence="2" key="1">
    <citation type="journal article" date="2022" name="Plant J.">
        <title>Strategies of tolerance reflected in two North American maple genomes.</title>
        <authorList>
            <person name="McEvoy S.L."/>
            <person name="Sezen U.U."/>
            <person name="Trouern-Trend A."/>
            <person name="McMahon S.M."/>
            <person name="Schaberg P.G."/>
            <person name="Yang J."/>
            <person name="Wegrzyn J.L."/>
            <person name="Swenson N.G."/>
        </authorList>
    </citation>
    <scope>NUCLEOTIDE SEQUENCE</scope>
    <source>
        <strain evidence="2">91603</strain>
    </source>
</reference>
<accession>A0AAD5NSC1</accession>
<keyword evidence="3" id="KW-1185">Reference proteome</keyword>
<comment type="caution">
    <text evidence="2">The sequence shown here is derived from an EMBL/GenBank/DDBJ whole genome shotgun (WGS) entry which is preliminary data.</text>
</comment>
<evidence type="ECO:0000313" key="3">
    <source>
        <dbReference type="Proteomes" id="UP001064489"/>
    </source>
</evidence>
<name>A0AAD5NSC1_ACENE</name>
<sequence>MLEDVSGRKSKVMEDHDHDDEDGSDDAMEEGATSIHQSKTTTRFIRPINSDEPTSKKWLFHRGDVETLKSKFKTSIPYTIHELYTSIAQLVTQLIKESEERKKSYTANR</sequence>
<gene>
    <name evidence="2" type="ORF">LWI28_016646</name>
</gene>
<dbReference type="EMBL" id="JAJSOW010000102">
    <property type="protein sequence ID" value="KAI9177552.1"/>
    <property type="molecule type" value="Genomic_DNA"/>
</dbReference>
<dbReference type="AlphaFoldDB" id="A0AAD5NSC1"/>
<evidence type="ECO:0000313" key="2">
    <source>
        <dbReference type="EMBL" id="KAI9177552.1"/>
    </source>
</evidence>
<feature type="compositionally biased region" description="Polar residues" evidence="1">
    <location>
        <begin position="34"/>
        <end position="43"/>
    </location>
</feature>
<protein>
    <submittedName>
        <fullName evidence="2">Uncharacterized protein</fullName>
    </submittedName>
</protein>
<organism evidence="2 3">
    <name type="scientific">Acer negundo</name>
    <name type="common">Box elder</name>
    <dbReference type="NCBI Taxonomy" id="4023"/>
    <lineage>
        <taxon>Eukaryota</taxon>
        <taxon>Viridiplantae</taxon>
        <taxon>Streptophyta</taxon>
        <taxon>Embryophyta</taxon>
        <taxon>Tracheophyta</taxon>
        <taxon>Spermatophyta</taxon>
        <taxon>Magnoliopsida</taxon>
        <taxon>eudicotyledons</taxon>
        <taxon>Gunneridae</taxon>
        <taxon>Pentapetalae</taxon>
        <taxon>rosids</taxon>
        <taxon>malvids</taxon>
        <taxon>Sapindales</taxon>
        <taxon>Sapindaceae</taxon>
        <taxon>Hippocastanoideae</taxon>
        <taxon>Acereae</taxon>
        <taxon>Acer</taxon>
    </lineage>
</organism>
<feature type="region of interest" description="Disordered" evidence="1">
    <location>
        <begin position="1"/>
        <end position="51"/>
    </location>
</feature>
<dbReference type="Proteomes" id="UP001064489">
    <property type="component" value="Chromosome 5"/>
</dbReference>
<feature type="compositionally biased region" description="Acidic residues" evidence="1">
    <location>
        <begin position="17"/>
        <end position="29"/>
    </location>
</feature>
<feature type="compositionally biased region" description="Basic and acidic residues" evidence="1">
    <location>
        <begin position="1"/>
        <end position="16"/>
    </location>
</feature>
<proteinExistence type="predicted"/>
<evidence type="ECO:0000256" key="1">
    <source>
        <dbReference type="SAM" id="MobiDB-lite"/>
    </source>
</evidence>
<reference evidence="2" key="2">
    <citation type="submission" date="2023-02" db="EMBL/GenBank/DDBJ databases">
        <authorList>
            <person name="Swenson N.G."/>
            <person name="Wegrzyn J.L."/>
            <person name="Mcevoy S.L."/>
        </authorList>
    </citation>
    <scope>NUCLEOTIDE SEQUENCE</scope>
    <source>
        <strain evidence="2">91603</strain>
        <tissue evidence="2">Leaf</tissue>
    </source>
</reference>